<dbReference type="Gene3D" id="1.25.40.10">
    <property type="entry name" value="Tetratricopeptide repeat domain"/>
    <property type="match status" value="1"/>
</dbReference>
<dbReference type="EMBL" id="BDGG01000004">
    <property type="protein sequence ID" value="GAU97867.1"/>
    <property type="molecule type" value="Genomic_DNA"/>
</dbReference>
<dbReference type="GO" id="GO:0015629">
    <property type="term" value="C:actin cytoskeleton"/>
    <property type="evidence" value="ECO:0007669"/>
    <property type="project" value="TreeGrafter"/>
</dbReference>
<sequence length="255" mass="28527">MNKDEDVDVEQVILRSDNDCKRAGNLYKKLNLFESVVISLEVKGFKTRNFIKAPKYKKVAPEWFPECLDFVESDTTSEFIDTLPGFRNRRRLTAAPEKMIGDVLAGFTLADYGNAVAEALKTNKTSWVLLNLAAFYHRMNGDAYFGLECAKRAFHYSPKEHKDIALISMASLLYRGNHAEDALTIARATPNICGDNSMAPAVYTLTGLILASISDFDAAVDAFSAAIKHTKQPEVLHSYRYAIKCHAKVQIRHAL</sequence>
<reference evidence="1 2" key="1">
    <citation type="journal article" date="2016" name="Nat. Commun.">
        <title>Extremotolerant tardigrade genome and improved radiotolerance of human cultured cells by tardigrade-unique protein.</title>
        <authorList>
            <person name="Hashimoto T."/>
            <person name="Horikawa D.D."/>
            <person name="Saito Y."/>
            <person name="Kuwahara H."/>
            <person name="Kozuka-Hata H."/>
            <person name="Shin-I T."/>
            <person name="Minakuchi Y."/>
            <person name="Ohishi K."/>
            <person name="Motoyama A."/>
            <person name="Aizu T."/>
            <person name="Enomoto A."/>
            <person name="Kondo K."/>
            <person name="Tanaka S."/>
            <person name="Hara Y."/>
            <person name="Koshikawa S."/>
            <person name="Sagara H."/>
            <person name="Miura T."/>
            <person name="Yokobori S."/>
            <person name="Miyagawa K."/>
            <person name="Suzuki Y."/>
            <person name="Kubo T."/>
            <person name="Oyama M."/>
            <person name="Kohara Y."/>
            <person name="Fujiyama A."/>
            <person name="Arakawa K."/>
            <person name="Katayama T."/>
            <person name="Toyoda A."/>
            <person name="Kunieda T."/>
        </authorList>
    </citation>
    <scope>NUCLEOTIDE SEQUENCE [LARGE SCALE GENOMIC DNA]</scope>
    <source>
        <strain evidence="1 2">YOKOZUNA-1</strain>
    </source>
</reference>
<comment type="caution">
    <text evidence="1">The sequence shown here is derived from an EMBL/GenBank/DDBJ whole genome shotgun (WGS) entry which is preliminary data.</text>
</comment>
<evidence type="ECO:0000313" key="1">
    <source>
        <dbReference type="EMBL" id="GAU97867.1"/>
    </source>
</evidence>
<accession>A0A1D1VDQ0</accession>
<dbReference type="Proteomes" id="UP000186922">
    <property type="component" value="Unassembled WGS sequence"/>
</dbReference>
<dbReference type="AlphaFoldDB" id="A0A1D1VDQ0"/>
<dbReference type="PANTHER" id="PTHR16091:SF1">
    <property type="entry name" value="TETRATRICOPEPTIDE REPEAT PROTEIN 17"/>
    <property type="match status" value="1"/>
</dbReference>
<dbReference type="InterPro" id="IPR052630">
    <property type="entry name" value="TTC17"/>
</dbReference>
<dbReference type="PANTHER" id="PTHR16091">
    <property type="entry name" value="TTC17 PROTEIN"/>
    <property type="match status" value="1"/>
</dbReference>
<dbReference type="OrthoDB" id="2115703at2759"/>
<name>A0A1D1VDQ0_RAMVA</name>
<evidence type="ECO:0000313" key="2">
    <source>
        <dbReference type="Proteomes" id="UP000186922"/>
    </source>
</evidence>
<organism evidence="1 2">
    <name type="scientific">Ramazzottius varieornatus</name>
    <name type="common">Water bear</name>
    <name type="synonym">Tardigrade</name>
    <dbReference type="NCBI Taxonomy" id="947166"/>
    <lineage>
        <taxon>Eukaryota</taxon>
        <taxon>Metazoa</taxon>
        <taxon>Ecdysozoa</taxon>
        <taxon>Tardigrada</taxon>
        <taxon>Eutardigrada</taxon>
        <taxon>Parachela</taxon>
        <taxon>Hypsibioidea</taxon>
        <taxon>Ramazzottiidae</taxon>
        <taxon>Ramazzottius</taxon>
    </lineage>
</organism>
<keyword evidence="2" id="KW-1185">Reference proteome</keyword>
<dbReference type="SUPFAM" id="SSF48452">
    <property type="entry name" value="TPR-like"/>
    <property type="match status" value="1"/>
</dbReference>
<proteinExistence type="predicted"/>
<evidence type="ECO:0008006" key="3">
    <source>
        <dbReference type="Google" id="ProtNLM"/>
    </source>
</evidence>
<dbReference type="GO" id="GO:0030041">
    <property type="term" value="P:actin filament polymerization"/>
    <property type="evidence" value="ECO:0007669"/>
    <property type="project" value="TreeGrafter"/>
</dbReference>
<gene>
    <name evidence="1" type="primary">RvY_09093-1</name>
    <name evidence="1" type="synonym">RvY_09093.1</name>
    <name evidence="1" type="ORF">RvY_09093</name>
</gene>
<protein>
    <recommendedName>
        <fullName evidence="3">Tetratricopeptide repeat protein 17</fullName>
    </recommendedName>
</protein>
<dbReference type="GO" id="GO:0005737">
    <property type="term" value="C:cytoplasm"/>
    <property type="evidence" value="ECO:0007669"/>
    <property type="project" value="TreeGrafter"/>
</dbReference>
<dbReference type="InterPro" id="IPR011990">
    <property type="entry name" value="TPR-like_helical_dom_sf"/>
</dbReference>